<organism evidence="1 2">
    <name type="scientific">Escherichia phage C130_2</name>
    <dbReference type="NCBI Taxonomy" id="2234093"/>
    <lineage>
        <taxon>Viruses</taxon>
        <taxon>Duplodnaviria</taxon>
        <taxon>Heunggongvirae</taxon>
        <taxon>Uroviricota</taxon>
        <taxon>Caudoviricetes</taxon>
        <taxon>Hungariovirus</taxon>
        <taxon>Hungariovirus C1302</taxon>
    </lineage>
</organism>
<proteinExistence type="predicted"/>
<dbReference type="EMBL" id="MH363708">
    <property type="protein sequence ID" value="AXC34326.1"/>
    <property type="molecule type" value="Genomic_DNA"/>
</dbReference>
<name>A0A384ZRQ6_9CAUD</name>
<protein>
    <submittedName>
        <fullName evidence="1">Uncharacterized protein</fullName>
    </submittedName>
</protein>
<keyword evidence="2" id="KW-1185">Reference proteome</keyword>
<evidence type="ECO:0000313" key="2">
    <source>
        <dbReference type="Proteomes" id="UP000266204"/>
    </source>
</evidence>
<reference evidence="1 2" key="1">
    <citation type="journal article" date="2018" name="Arch. Virol.">
        <title>Complete genome sequence of C130_2, a novel myovirus infecting pathogenic Escherichia coli and Shigella strains.</title>
        <authorList>
            <person name="Svab D."/>
            <person name="Falgenhauer L."/>
            <person name="Rohde M."/>
            <person name="Chakraborty T."/>
            <person name="Toth I."/>
        </authorList>
    </citation>
    <scope>NUCLEOTIDE SEQUENCE [LARGE SCALE GENOMIC DNA]</scope>
</reference>
<accession>A0A384ZRQ6</accession>
<gene>
    <name evidence="1" type="ORF">1302_0016</name>
</gene>
<dbReference type="Proteomes" id="UP000266204">
    <property type="component" value="Segment"/>
</dbReference>
<sequence>MKAKIYHPQQGCQIDGHSAGFFTSSGKCVDCSRLYAREYNKNRRFRGYESKKADPHAFNHRGAPLVDITPEEIAWIDLTPQPRAGHSSHSD</sequence>
<evidence type="ECO:0000313" key="1">
    <source>
        <dbReference type="EMBL" id="AXC34326.1"/>
    </source>
</evidence>